<organism evidence="1">
    <name type="scientific">Candidatus Kentrum sp. DK</name>
    <dbReference type="NCBI Taxonomy" id="2126562"/>
    <lineage>
        <taxon>Bacteria</taxon>
        <taxon>Pseudomonadati</taxon>
        <taxon>Pseudomonadota</taxon>
        <taxon>Gammaproteobacteria</taxon>
        <taxon>Candidatus Kentrum</taxon>
    </lineage>
</organism>
<name>A0A450SRY5_9GAMM</name>
<dbReference type="AlphaFoldDB" id="A0A450SRY5"/>
<proteinExistence type="predicted"/>
<reference evidence="1" key="1">
    <citation type="submission" date="2019-02" db="EMBL/GenBank/DDBJ databases">
        <authorList>
            <person name="Gruber-Vodicka R. H."/>
            <person name="Seah K. B. B."/>
        </authorList>
    </citation>
    <scope>NUCLEOTIDE SEQUENCE</scope>
    <source>
        <strain evidence="1">BECK_DK161</strain>
    </source>
</reference>
<evidence type="ECO:0000313" key="1">
    <source>
        <dbReference type="EMBL" id="VFJ56681.1"/>
    </source>
</evidence>
<protein>
    <submittedName>
        <fullName evidence="1">Uncharacterized protein</fullName>
    </submittedName>
</protein>
<accession>A0A450SRY5</accession>
<gene>
    <name evidence="1" type="ORF">BECKDK2373C_GA0170839_10551</name>
</gene>
<dbReference type="EMBL" id="CAADEY010000055">
    <property type="protein sequence ID" value="VFJ56681.1"/>
    <property type="molecule type" value="Genomic_DNA"/>
</dbReference>
<sequence length="97" mass="10930">MCSPPPTKKCAQRKAVAREERPAIESADSIPYRVGEMVYVAKGSSTCYAIIVLPGSTKSKVEYTIPCAWEQDVFGADMEEYPQGYQEWVSNHLLERR</sequence>